<sequence length="129" mass="14929">MNISQFKITYATNAHRLALFEELLKFIEKADEYLHPYQVAVYGSFITNKPSLGDIDVILQGFVRKDKWGEYSPSIFRLDGPIHVKPFITMSMDDVCNLKPIDNVIKEFSSTEENKLRNFNIASYVQITF</sequence>
<keyword evidence="2" id="KW-1185">Reference proteome</keyword>
<reference evidence="1 2" key="1">
    <citation type="submission" date="2023-04" db="EMBL/GenBank/DDBJ databases">
        <title>A long-awaited taxogenomic arrangement of the family Halomonadaceae.</title>
        <authorList>
            <person name="De La Haba R."/>
            <person name="Chuvochina M."/>
            <person name="Wittouck S."/>
            <person name="Arahal D.R."/>
            <person name="Sanchez-Porro C."/>
            <person name="Hugenholtz P."/>
            <person name="Ventosa A."/>
        </authorList>
    </citation>
    <scope>NUCLEOTIDE SEQUENCE [LARGE SCALE GENOMIC DNA]</scope>
    <source>
        <strain evidence="1 2">DSM 18042</strain>
    </source>
</reference>
<evidence type="ECO:0008006" key="3">
    <source>
        <dbReference type="Google" id="ProtNLM"/>
    </source>
</evidence>
<dbReference type="EMBL" id="JARWAI010000001">
    <property type="protein sequence ID" value="MDR5873296.1"/>
    <property type="molecule type" value="Genomic_DNA"/>
</dbReference>
<dbReference type="Pfam" id="PF22014">
    <property type="entry name" value="DUF6932"/>
    <property type="match status" value="1"/>
</dbReference>
<gene>
    <name evidence="1" type="ORF">QC815_00015</name>
</gene>
<evidence type="ECO:0000313" key="2">
    <source>
        <dbReference type="Proteomes" id="UP001269267"/>
    </source>
</evidence>
<organism evidence="1 2">
    <name type="scientific">Vreelandella gomseomensis</name>
    <dbReference type="NCBI Taxonomy" id="370766"/>
    <lineage>
        <taxon>Bacteria</taxon>
        <taxon>Pseudomonadati</taxon>
        <taxon>Pseudomonadota</taxon>
        <taxon>Gammaproteobacteria</taxon>
        <taxon>Oceanospirillales</taxon>
        <taxon>Halomonadaceae</taxon>
        <taxon>Vreelandella</taxon>
    </lineage>
</organism>
<comment type="caution">
    <text evidence="1">The sequence shown here is derived from an EMBL/GenBank/DDBJ whole genome shotgun (WGS) entry which is preliminary data.</text>
</comment>
<proteinExistence type="predicted"/>
<accession>A0ABU1G784</accession>
<dbReference type="InterPro" id="IPR053860">
    <property type="entry name" value="DUF6932"/>
</dbReference>
<dbReference type="RefSeq" id="WP_309766258.1">
    <property type="nucleotide sequence ID" value="NZ_JARWAI010000001.1"/>
</dbReference>
<evidence type="ECO:0000313" key="1">
    <source>
        <dbReference type="EMBL" id="MDR5873296.1"/>
    </source>
</evidence>
<name>A0ABU1G784_9GAMM</name>
<protein>
    <recommendedName>
        <fullName evidence="3">Polymerase nucleotidyl transferase domain-containing protein</fullName>
    </recommendedName>
</protein>
<dbReference type="Proteomes" id="UP001269267">
    <property type="component" value="Unassembled WGS sequence"/>
</dbReference>